<name>A0A0B7JXD0_BIOOC</name>
<dbReference type="SMART" id="SM00320">
    <property type="entry name" value="WD40"/>
    <property type="match status" value="4"/>
</dbReference>
<feature type="compositionally biased region" description="Basic and acidic residues" evidence="3">
    <location>
        <begin position="38"/>
        <end position="57"/>
    </location>
</feature>
<organism evidence="6">
    <name type="scientific">Bionectria ochroleuca</name>
    <name type="common">Gliocladium roseum</name>
    <dbReference type="NCBI Taxonomy" id="29856"/>
    <lineage>
        <taxon>Eukaryota</taxon>
        <taxon>Fungi</taxon>
        <taxon>Dikarya</taxon>
        <taxon>Ascomycota</taxon>
        <taxon>Pezizomycotina</taxon>
        <taxon>Sordariomycetes</taxon>
        <taxon>Hypocreomycetidae</taxon>
        <taxon>Hypocreales</taxon>
        <taxon>Bionectriaceae</taxon>
        <taxon>Clonostachys</taxon>
    </lineage>
</organism>
<dbReference type="InterPro" id="IPR027417">
    <property type="entry name" value="P-loop_NTPase"/>
</dbReference>
<dbReference type="InterPro" id="IPR054471">
    <property type="entry name" value="GPIID_WHD"/>
</dbReference>
<feature type="compositionally biased region" description="Polar residues" evidence="3">
    <location>
        <begin position="58"/>
        <end position="77"/>
    </location>
</feature>
<dbReference type="InterPro" id="IPR029058">
    <property type="entry name" value="AB_hydrolase_fold"/>
</dbReference>
<evidence type="ECO:0000256" key="3">
    <source>
        <dbReference type="SAM" id="MobiDB-lite"/>
    </source>
</evidence>
<dbReference type="InterPro" id="IPR036322">
    <property type="entry name" value="WD40_repeat_dom_sf"/>
</dbReference>
<evidence type="ECO:0000259" key="5">
    <source>
        <dbReference type="Pfam" id="PF24883"/>
    </source>
</evidence>
<protein>
    <submittedName>
        <fullName evidence="6">Uncharacterized protein</fullName>
    </submittedName>
</protein>
<dbReference type="SUPFAM" id="SSF53474">
    <property type="entry name" value="alpha/beta-Hydrolases"/>
    <property type="match status" value="1"/>
</dbReference>
<evidence type="ECO:0000256" key="1">
    <source>
        <dbReference type="ARBA" id="ARBA00022737"/>
    </source>
</evidence>
<feature type="region of interest" description="Disordered" evidence="3">
    <location>
        <begin position="31"/>
        <end position="77"/>
    </location>
</feature>
<evidence type="ECO:0000313" key="6">
    <source>
        <dbReference type="EMBL" id="CEO49733.1"/>
    </source>
</evidence>
<sequence length="1631" mass="183036">MRGGLRGPEAKAHSFHYRAGSGVQTTMLKRFRLSRLRPRSESADRGLPDSSTEESRNDTTTLRVTPETPSSVVGTGAGSSPSALGIHVLHQPPLAALDIVFVHGLGGHSHNTWTKNHDPSLFWPAKWLPLEPDIDIARILTFGYNADWRGSTKNISTIIDFAKDLLFELRFARDHSGNELNIGSRPIIFVVHSMGGLVVKKAYLLGIHDETYKAIVESISAVIFLATPHRGTHLAETLSHILSATFQSSKSFISDLNKGSFAIEDINEQFRHFAPKLSIWSFYETLATSIGPSKIMKDSSVLGYPSEISKPLHADHKSICKYDSPADENYIAIKNAITYIVSDFLRKAKSEAEVTEVEIKATVADLFRGCITSEDDYNTLGEKRIAGTCAWIFEETEFLSWMTPSNESSILWYTALPGNGKSILSTCVIDYFKSSANGCQFFHFKYSDPGKRSAVNCLRGLAFQLAQDIPQFGRLLCDAPRETLGLESGDATLIWQNAFHNTLAQSKIDGCLYWIIDGLDECDTPQNLLTCFQGLSTVAVPIRILILSRKDGTLPIVFDRLSQKLSVKIIEKIDGSHNLPDVGILVRQGLEQISCGAEFREQLYQNVIKRSEGNFLWTKLVLDEVRHCHTEKRIQEVLDEVPDDMSQVYERMEKSLVQSGRRANEPLIKALIEWTICAQRSLTLSEMSQALEPEFTGFLDLKRTIKDACGQFMQIDDSTNITMLHHTTSEYFTRSATSIFSINLEVSHTRLFLKTTLALEEPTLQWKLIENRHALRSSHPFVFYSAISWSYHLDHCRSDSSETLDQLVSFFRSPAVLSWIHILSLLRRLEVLTKAASILGSFLHEIRQKDASNSSETLSLSELKVLEDWVTDLNKIVGKFGQILVTEPEVIYYLIPALSPGKTAISRQFRDDQSTIEVLGNENRLWNGNLGRFALPSGSRALKIACARKYIAVLEFGGVVRIWDSSNFLEMISILHSEPVTTIALSSCGTKLATCGLETTKIWSIASGEELMVLRNPPLTKAMEILFAEKDAKLLYGGDDNVIRSAVWDLPSPQWQAVHPDLLLKKLPGDIGTIMNSPMCLAFSGDKKYIGASYRGAPLSVWSLADGKFIGKCQRSKETRRATGRPSTTWFSVDRFTWNPVSGHVLGIYKDGCIFKWHPFTRENVELRKPADGIAVSPNGKLFATSSSDGSVRVWNFANFTLIYQLSTEDLVTDLVFSPDSHRFYDLRGGVVNAWEPDAVTRLYANEEQKRNTSREDKTYTEISKPSEEKIVHTDCVTAICPSASRTEYCAGFENGTVLLFEDPTIQPLEVANFGYSLDIIHLAWSDNNLFIAIVNLAGEVIVKQMHRDQGKPWFSSLPKLEMNSKEIKRPSDGHTFNIEGVIFSLDSKLIFLWTERECFVFMVETGSLQAYLETESRVQQKWVRHPKDNDVIFAYSTKDIQAYSWNSLRKLASNIFNEDSSTIGLQDGSYGAKTTEFQPKEHLHKDNKLTHVLVSRNAEILMLCFAIGSHYMQVGTCNLSDRSVSAESTLGLTSVPQHILRHIYSPLGILGGRRFIFLDHQLWLCSYVLGVAGSPSHSFERFYFIPRDWADSESVERCVLDSSGILLWPREDKVLRIICDFDYAKAFGGL</sequence>
<dbReference type="PANTHER" id="PTHR10039:SF16">
    <property type="entry name" value="GPI INOSITOL-DEACYLASE"/>
    <property type="match status" value="1"/>
</dbReference>
<dbReference type="EMBL" id="CDPU01000015">
    <property type="protein sequence ID" value="CEO49733.1"/>
    <property type="molecule type" value="Genomic_DNA"/>
</dbReference>
<dbReference type="SUPFAM" id="SSF50978">
    <property type="entry name" value="WD40 repeat-like"/>
    <property type="match status" value="2"/>
</dbReference>
<dbReference type="Pfam" id="PF00400">
    <property type="entry name" value="WD40"/>
    <property type="match status" value="1"/>
</dbReference>
<dbReference type="Pfam" id="PF24883">
    <property type="entry name" value="NPHP3_N"/>
    <property type="match status" value="1"/>
</dbReference>
<dbReference type="PROSITE" id="PS50082">
    <property type="entry name" value="WD_REPEATS_2"/>
    <property type="match status" value="1"/>
</dbReference>
<dbReference type="PANTHER" id="PTHR10039">
    <property type="entry name" value="AMELOGENIN"/>
    <property type="match status" value="1"/>
</dbReference>
<feature type="repeat" description="WD" evidence="2">
    <location>
        <begin position="1174"/>
        <end position="1205"/>
    </location>
</feature>
<dbReference type="InterPro" id="IPR056884">
    <property type="entry name" value="NPHP3-like_N"/>
</dbReference>
<feature type="domain" description="Nephrocystin 3-like N-terminal" evidence="5">
    <location>
        <begin position="387"/>
        <end position="549"/>
    </location>
</feature>
<evidence type="ECO:0000256" key="2">
    <source>
        <dbReference type="PROSITE-ProRule" id="PRU00221"/>
    </source>
</evidence>
<reference evidence="6" key="1">
    <citation type="submission" date="2015-01" db="EMBL/GenBank/DDBJ databases">
        <authorList>
            <person name="Durling Mikael"/>
        </authorList>
    </citation>
    <scope>NUCLEOTIDE SEQUENCE</scope>
</reference>
<evidence type="ECO:0000259" key="4">
    <source>
        <dbReference type="Pfam" id="PF22939"/>
    </source>
</evidence>
<accession>A0A0B7JXD0</accession>
<dbReference type="Gene3D" id="3.40.50.300">
    <property type="entry name" value="P-loop containing nucleotide triphosphate hydrolases"/>
    <property type="match status" value="1"/>
</dbReference>
<feature type="domain" description="GPI inositol-deacylase winged helix" evidence="4">
    <location>
        <begin position="667"/>
        <end position="735"/>
    </location>
</feature>
<gene>
    <name evidence="6" type="ORF">BN869_000005790_1</name>
</gene>
<keyword evidence="2" id="KW-0853">WD repeat</keyword>
<dbReference type="InterPro" id="IPR015943">
    <property type="entry name" value="WD40/YVTN_repeat-like_dom_sf"/>
</dbReference>
<dbReference type="Pfam" id="PF22939">
    <property type="entry name" value="WHD_GPIID"/>
    <property type="match status" value="1"/>
</dbReference>
<keyword evidence="1" id="KW-0677">Repeat</keyword>
<dbReference type="InterPro" id="IPR001680">
    <property type="entry name" value="WD40_rpt"/>
</dbReference>
<proteinExistence type="predicted"/>
<dbReference type="Gene3D" id="3.40.50.1820">
    <property type="entry name" value="alpha/beta hydrolase"/>
    <property type="match status" value="1"/>
</dbReference>
<dbReference type="Gene3D" id="2.130.10.10">
    <property type="entry name" value="YVTN repeat-like/Quinoprotein amine dehydrogenase"/>
    <property type="match status" value="3"/>
</dbReference>